<dbReference type="Pfam" id="PF01494">
    <property type="entry name" value="FAD_binding_3"/>
    <property type="match status" value="1"/>
</dbReference>
<evidence type="ECO:0000313" key="6">
    <source>
        <dbReference type="EMBL" id="MBA5629861.1"/>
    </source>
</evidence>
<evidence type="ECO:0000256" key="1">
    <source>
        <dbReference type="ARBA" id="ARBA00001974"/>
    </source>
</evidence>
<dbReference type="PRINTS" id="PR00420">
    <property type="entry name" value="RNGMNOXGNASE"/>
</dbReference>
<accession>A0A838ZJP8</accession>
<proteinExistence type="predicted"/>
<protein>
    <submittedName>
        <fullName evidence="6">FAD-dependent monooxygenase</fullName>
    </submittedName>
</protein>
<dbReference type="PANTHER" id="PTHR46496:SF1">
    <property type="entry name" value="ZEAXANTHIN EPOXIDASE, CHLOROPLASTIC"/>
    <property type="match status" value="1"/>
</dbReference>
<dbReference type="Gene3D" id="3.50.50.60">
    <property type="entry name" value="FAD/NAD(P)-binding domain"/>
    <property type="match status" value="1"/>
</dbReference>
<keyword evidence="4" id="KW-0560">Oxidoreductase</keyword>
<keyword evidence="7" id="KW-1185">Reference proteome</keyword>
<dbReference type="EMBL" id="JACDZE010000002">
    <property type="protein sequence ID" value="MBA5629861.1"/>
    <property type="molecule type" value="Genomic_DNA"/>
</dbReference>
<dbReference type="Proteomes" id="UP000552241">
    <property type="component" value="Unassembled WGS sequence"/>
</dbReference>
<comment type="caution">
    <text evidence="6">The sequence shown here is derived from an EMBL/GenBank/DDBJ whole genome shotgun (WGS) entry which is preliminary data.</text>
</comment>
<feature type="domain" description="FAD-binding" evidence="5">
    <location>
        <begin position="5"/>
        <end position="310"/>
    </location>
</feature>
<keyword evidence="6" id="KW-0503">Monooxygenase</keyword>
<evidence type="ECO:0000256" key="3">
    <source>
        <dbReference type="ARBA" id="ARBA00022827"/>
    </source>
</evidence>
<dbReference type="InterPro" id="IPR002938">
    <property type="entry name" value="FAD-bd"/>
</dbReference>
<evidence type="ECO:0000256" key="2">
    <source>
        <dbReference type="ARBA" id="ARBA00022630"/>
    </source>
</evidence>
<keyword evidence="3" id="KW-0274">FAD</keyword>
<evidence type="ECO:0000259" key="5">
    <source>
        <dbReference type="Pfam" id="PF01494"/>
    </source>
</evidence>
<dbReference type="RefSeq" id="WP_182043470.1">
    <property type="nucleotide sequence ID" value="NZ_JACDZE010000002.1"/>
</dbReference>
<dbReference type="GO" id="GO:0071949">
    <property type="term" value="F:FAD binding"/>
    <property type="evidence" value="ECO:0007669"/>
    <property type="project" value="InterPro"/>
</dbReference>
<name>A0A838ZJP8_9FLAO</name>
<sequence length="382" mass="43258">MKPKIGIIGAGIGGLTLAKMLNDLELDSTVFEASETVRGIGAGIGLASNAIKAFEYLDLEEGIVQISNPIDQFDICNEKGEILVQADTSRISKKYNKANYAVHRADLHQFLLSQLDANQIETSKEFIDIQVDSKVRLKFKDNSIVEFDYVIGADGVNSKVRQFFLPKSKPRYAGYWCWRGVVHLENWKSIHKNSETWGRNGRFGISPLSGKRVYWYACVNSDMNDGVDKFGLEELKKLFQNYHRDIPMLLDLTDEKDVISTPIVDIKPISRFNFSDKVLLIGDAAHATTPNMGQGACMAIEDVAVLQDELMKNDFPTAFRNFENRRLDRTKYITDTSWIAGKMAQSENSLAIYLRNNFLKYAPDSIAQIQLNRLMKENFMKI</sequence>
<dbReference type="NCBIfam" id="NF005243">
    <property type="entry name" value="PRK06753.1"/>
    <property type="match status" value="1"/>
</dbReference>
<keyword evidence="2" id="KW-0285">Flavoprotein</keyword>
<dbReference type="SUPFAM" id="SSF51905">
    <property type="entry name" value="FAD/NAD(P)-binding domain"/>
    <property type="match status" value="1"/>
</dbReference>
<dbReference type="AlphaFoldDB" id="A0A838ZJP8"/>
<dbReference type="SUPFAM" id="SSF54373">
    <property type="entry name" value="FAD-linked reductases, C-terminal domain"/>
    <property type="match status" value="1"/>
</dbReference>
<evidence type="ECO:0000313" key="7">
    <source>
        <dbReference type="Proteomes" id="UP000552241"/>
    </source>
</evidence>
<evidence type="ECO:0000256" key="4">
    <source>
        <dbReference type="ARBA" id="ARBA00023002"/>
    </source>
</evidence>
<reference evidence="6 7" key="1">
    <citation type="submission" date="2020-07" db="EMBL/GenBank/DDBJ databases">
        <title>Moheibacter lacus sp. nov., a member of the family Flavobacteriaceae isolated from freshwater lake sediment.</title>
        <authorList>
            <person name="Liu Y."/>
        </authorList>
    </citation>
    <scope>NUCLEOTIDE SEQUENCE [LARGE SCALE GENOMIC DNA]</scope>
    <source>
        <strain evidence="6 7">BDHS18</strain>
    </source>
</reference>
<dbReference type="GO" id="GO:0004497">
    <property type="term" value="F:monooxygenase activity"/>
    <property type="evidence" value="ECO:0007669"/>
    <property type="project" value="UniProtKB-KW"/>
</dbReference>
<comment type="cofactor">
    <cofactor evidence="1">
        <name>FAD</name>
        <dbReference type="ChEBI" id="CHEBI:57692"/>
    </cofactor>
</comment>
<gene>
    <name evidence="6" type="ORF">HU137_08785</name>
</gene>
<organism evidence="6 7">
    <name type="scientific">Moheibacter lacus</name>
    <dbReference type="NCBI Taxonomy" id="2745851"/>
    <lineage>
        <taxon>Bacteria</taxon>
        <taxon>Pseudomonadati</taxon>
        <taxon>Bacteroidota</taxon>
        <taxon>Flavobacteriia</taxon>
        <taxon>Flavobacteriales</taxon>
        <taxon>Weeksellaceae</taxon>
        <taxon>Moheibacter</taxon>
    </lineage>
</organism>
<dbReference type="PANTHER" id="PTHR46496">
    <property type="match status" value="1"/>
</dbReference>
<dbReference type="InterPro" id="IPR036188">
    <property type="entry name" value="FAD/NAD-bd_sf"/>
</dbReference>